<gene>
    <name evidence="2" type="ORF">MNBD_PLANCTO03-2266</name>
</gene>
<dbReference type="Gene3D" id="3.20.20.370">
    <property type="entry name" value="Glycoside hydrolase/deacetylase"/>
    <property type="match status" value="1"/>
</dbReference>
<dbReference type="Pfam" id="PF11959">
    <property type="entry name" value="DUF3473"/>
    <property type="match status" value="1"/>
</dbReference>
<dbReference type="GO" id="GO:0016810">
    <property type="term" value="F:hydrolase activity, acting on carbon-nitrogen (but not peptide) bonds"/>
    <property type="evidence" value="ECO:0007669"/>
    <property type="project" value="InterPro"/>
</dbReference>
<dbReference type="EMBL" id="UOGK01000586">
    <property type="protein sequence ID" value="VAX41744.1"/>
    <property type="molecule type" value="Genomic_DNA"/>
</dbReference>
<proteinExistence type="predicted"/>
<evidence type="ECO:0000259" key="1">
    <source>
        <dbReference type="PROSITE" id="PS51677"/>
    </source>
</evidence>
<dbReference type="InterPro" id="IPR022560">
    <property type="entry name" value="DUF3473"/>
</dbReference>
<dbReference type="PANTHER" id="PTHR47561:SF1">
    <property type="entry name" value="POLYSACCHARIDE DEACETYLASE FAMILY PROTEIN (AFU_ORTHOLOGUE AFUA_6G05030)"/>
    <property type="match status" value="1"/>
</dbReference>
<dbReference type="SUPFAM" id="SSF88713">
    <property type="entry name" value="Glycoside hydrolase/deacetylase"/>
    <property type="match status" value="1"/>
</dbReference>
<dbReference type="Pfam" id="PF01522">
    <property type="entry name" value="Polysacc_deac_1"/>
    <property type="match status" value="1"/>
</dbReference>
<dbReference type="InterPro" id="IPR011330">
    <property type="entry name" value="Glyco_hydro/deAcase_b/a-brl"/>
</dbReference>
<organism evidence="2">
    <name type="scientific">hydrothermal vent metagenome</name>
    <dbReference type="NCBI Taxonomy" id="652676"/>
    <lineage>
        <taxon>unclassified sequences</taxon>
        <taxon>metagenomes</taxon>
        <taxon>ecological metagenomes</taxon>
    </lineage>
</organism>
<sequence>MSIDVEDWFQVENLRAVVAKDSWDERELRVERNTDRMLELMAARGVTCTCFILGWVADKCPALIKRITEAGHEIASHGYGHDLIYNLSHEEFREDIRRAKGLVEDLTGAHIRGYRAPSFSITDWAIDILQEEGFTYDSSAFPTVAHDRYGKLAGMDAGEPIVEIREGFKEVCVSTLQLGKKGVPWGGGGYFRLIPYPIFKRGVAKILRAGGPYVFYIHPWEIDPEQPRMQGLKRSHAFRHYNNLGRCDARFASLLRDFSWVTVGELVEQSP</sequence>
<dbReference type="InterPro" id="IPR002509">
    <property type="entry name" value="NODB_dom"/>
</dbReference>
<dbReference type="PANTHER" id="PTHR47561">
    <property type="entry name" value="POLYSACCHARIDE DEACETYLASE FAMILY PROTEIN (AFU_ORTHOLOGUE AFUA_6G05030)"/>
    <property type="match status" value="1"/>
</dbReference>
<dbReference type="CDD" id="cd10941">
    <property type="entry name" value="CE4_PuuE_HpPgdA_like_2"/>
    <property type="match status" value="1"/>
</dbReference>
<protein>
    <submittedName>
        <fullName evidence="2">FIG004655: Polysaccharide deacetylase</fullName>
    </submittedName>
</protein>
<reference evidence="2" key="1">
    <citation type="submission" date="2018-06" db="EMBL/GenBank/DDBJ databases">
        <authorList>
            <person name="Zhirakovskaya E."/>
        </authorList>
    </citation>
    <scope>NUCLEOTIDE SEQUENCE</scope>
</reference>
<dbReference type="AlphaFoldDB" id="A0A3B1DZ11"/>
<dbReference type="NCBIfam" id="TIGR03006">
    <property type="entry name" value="pepcterm_polyde"/>
    <property type="match status" value="1"/>
</dbReference>
<dbReference type="GO" id="GO:0005975">
    <property type="term" value="P:carbohydrate metabolic process"/>
    <property type="evidence" value="ECO:0007669"/>
    <property type="project" value="InterPro"/>
</dbReference>
<feature type="domain" description="NodB homology" evidence="1">
    <location>
        <begin position="15"/>
        <end position="271"/>
    </location>
</feature>
<dbReference type="InterPro" id="IPR045235">
    <property type="entry name" value="PuuE_HpPgdA-like"/>
</dbReference>
<dbReference type="InterPro" id="IPR014344">
    <property type="entry name" value="XrtA_polysacc_deacetyl"/>
</dbReference>
<dbReference type="PROSITE" id="PS51677">
    <property type="entry name" value="NODB"/>
    <property type="match status" value="1"/>
</dbReference>
<evidence type="ECO:0000313" key="2">
    <source>
        <dbReference type="EMBL" id="VAX41744.1"/>
    </source>
</evidence>
<name>A0A3B1DZ11_9ZZZZ</name>
<accession>A0A3B1DZ11</accession>